<evidence type="ECO:0000313" key="3">
    <source>
        <dbReference type="Proteomes" id="UP001054889"/>
    </source>
</evidence>
<evidence type="ECO:0000256" key="1">
    <source>
        <dbReference type="SAM" id="SignalP"/>
    </source>
</evidence>
<name>A0AAV5FM45_ELECO</name>
<proteinExistence type="predicted"/>
<sequence>MAAGMGLVSLCLSCEFAVELCKVCFCSVPVHVGFGERAQFCGLLVRMLLPARCLTNYRIDSLICSRA</sequence>
<dbReference type="Proteomes" id="UP001054889">
    <property type="component" value="Unassembled WGS sequence"/>
</dbReference>
<accession>A0AAV5FM45</accession>
<organism evidence="2 3">
    <name type="scientific">Eleusine coracana subsp. coracana</name>
    <dbReference type="NCBI Taxonomy" id="191504"/>
    <lineage>
        <taxon>Eukaryota</taxon>
        <taxon>Viridiplantae</taxon>
        <taxon>Streptophyta</taxon>
        <taxon>Embryophyta</taxon>
        <taxon>Tracheophyta</taxon>
        <taxon>Spermatophyta</taxon>
        <taxon>Magnoliopsida</taxon>
        <taxon>Liliopsida</taxon>
        <taxon>Poales</taxon>
        <taxon>Poaceae</taxon>
        <taxon>PACMAD clade</taxon>
        <taxon>Chloridoideae</taxon>
        <taxon>Cynodonteae</taxon>
        <taxon>Eleusininae</taxon>
        <taxon>Eleusine</taxon>
    </lineage>
</organism>
<dbReference type="AlphaFoldDB" id="A0AAV5FM45"/>
<gene>
    <name evidence="2" type="primary">gb25626</name>
    <name evidence="2" type="ORF">PR202_gb25626</name>
</gene>
<protein>
    <recommendedName>
        <fullName evidence="4">Secreted protein</fullName>
    </recommendedName>
</protein>
<reference evidence="2" key="1">
    <citation type="journal article" date="2018" name="DNA Res.">
        <title>Multiple hybrid de novo genome assembly of finger millet, an orphan allotetraploid crop.</title>
        <authorList>
            <person name="Hatakeyama M."/>
            <person name="Aluri S."/>
            <person name="Balachadran M.T."/>
            <person name="Sivarajan S.R."/>
            <person name="Patrignani A."/>
            <person name="Gruter S."/>
            <person name="Poveda L."/>
            <person name="Shimizu-Inatsugi R."/>
            <person name="Baeten J."/>
            <person name="Francoijs K.J."/>
            <person name="Nataraja K.N."/>
            <person name="Reddy Y.A.N."/>
            <person name="Phadnis S."/>
            <person name="Ravikumar R.L."/>
            <person name="Schlapbach R."/>
            <person name="Sreeman S.M."/>
            <person name="Shimizu K.K."/>
        </authorList>
    </citation>
    <scope>NUCLEOTIDE SEQUENCE</scope>
</reference>
<keyword evidence="1" id="KW-0732">Signal</keyword>
<reference evidence="2" key="2">
    <citation type="submission" date="2021-12" db="EMBL/GenBank/DDBJ databases">
        <title>Resequencing data analysis of finger millet.</title>
        <authorList>
            <person name="Hatakeyama M."/>
            <person name="Aluri S."/>
            <person name="Balachadran M.T."/>
            <person name="Sivarajan S.R."/>
            <person name="Poveda L."/>
            <person name="Shimizu-Inatsugi R."/>
            <person name="Schlapbach R."/>
            <person name="Sreeman S.M."/>
            <person name="Shimizu K.K."/>
        </authorList>
    </citation>
    <scope>NUCLEOTIDE SEQUENCE</scope>
</reference>
<evidence type="ECO:0000313" key="2">
    <source>
        <dbReference type="EMBL" id="GJN36734.1"/>
    </source>
</evidence>
<keyword evidence="3" id="KW-1185">Reference proteome</keyword>
<evidence type="ECO:0008006" key="4">
    <source>
        <dbReference type="Google" id="ProtNLM"/>
    </source>
</evidence>
<dbReference type="EMBL" id="BQKI01000090">
    <property type="protein sequence ID" value="GJN36734.1"/>
    <property type="molecule type" value="Genomic_DNA"/>
</dbReference>
<comment type="caution">
    <text evidence="2">The sequence shown here is derived from an EMBL/GenBank/DDBJ whole genome shotgun (WGS) entry which is preliminary data.</text>
</comment>
<feature type="signal peptide" evidence="1">
    <location>
        <begin position="1"/>
        <end position="17"/>
    </location>
</feature>
<feature type="chain" id="PRO_5043977648" description="Secreted protein" evidence="1">
    <location>
        <begin position="18"/>
        <end position="67"/>
    </location>
</feature>